<dbReference type="PANTHER" id="PTHR35902:SF3">
    <property type="entry name" value="NPCBM-ASSOCIATED, NEW3 DOMAIN OF ALPHA-GALACTOSIDASE"/>
    <property type="match status" value="1"/>
</dbReference>
<keyword evidence="1" id="KW-0472">Membrane</keyword>
<dbReference type="EMBL" id="AZQP01000003">
    <property type="protein sequence ID" value="EYE89601.1"/>
    <property type="molecule type" value="Genomic_DNA"/>
</dbReference>
<name>A0A017RYG6_9CLOT</name>
<reference evidence="2 3" key="1">
    <citation type="journal article" date="2014" name="Genome Announc.">
        <title>Draft Genome Sequence of Fervidicella metallireducens Strain AeBT, an Iron-Reducing Thermoanaerobe from the Great Artesian Basin.</title>
        <authorList>
            <person name="Patel B.K."/>
        </authorList>
    </citation>
    <scope>NUCLEOTIDE SEQUENCE [LARGE SCALE GENOMIC DNA]</scope>
    <source>
        <strain evidence="2 3">AeB</strain>
    </source>
</reference>
<sequence length="673" mass="75037">MKRIISKILIFIIVFCSFTAKIVMAEETNDIVVDGYSVDAGTIMKGYEFNITLNLKNVGSEDAKDVQIIIEPGSYYSKSYGRIIDTGKIIPANSSSVPIKFKLVYNGGEDTNFHFIVKYNGDKQTSNYVGINAIPDSKNNNPPSVDTNKVVPNLSFGDIEMPQVEAGEILKLDLSLKNLSSNQALNVIVKPLLGENTVFQVNKGNLVQKIEQLNSSKPFNMSYSFIVKKDAKADTYPITFKYTYENAFHDKFEDSETIYVKVNNISETKYVSLTIDNVKTSLNDIKARDIFEISFDVLNNGTETAENLTVNVDGGDFLICRSQDIKSITRIDAGKTYNVKFMFQSIANIESKNYPINIEIQYGKQRENVIKKKISVFISKEETAKGVPKVIISSYKVTPSIVKAGNNFDLEMSFLNTNSTKTVKNIKAFLTVDEKSSETGNIFMPVNSSNTFYIDEILPKESITKSITMCSVPDAKPKTYTITVNLEYEGSDGTAYTAQELVGITVEQNSQLRTGEIQLPPEAYLGQPFSISIDFYNTGKTKMSNLMIKTEGNFKVSKSSQYIGNFDIGSSDTYEVEIIPSSSGDLRGRIIFVYEDPKGNQEEVIRDFTLNVIDAPPMDPNFNGGEIQQEQSPKKLSRKTIIIVSVSSLVVLIALIIIVKKVRSRKKGFELDE</sequence>
<dbReference type="RefSeq" id="WP_035377668.1">
    <property type="nucleotide sequence ID" value="NZ_AZQP01000003.1"/>
</dbReference>
<dbReference type="PANTHER" id="PTHR35902">
    <property type="entry name" value="S-LAYER DOMAIN-LIKE PROTEIN-RELATED"/>
    <property type="match status" value="1"/>
</dbReference>
<dbReference type="STRING" id="1403537.Q428_02005"/>
<evidence type="ECO:0000256" key="1">
    <source>
        <dbReference type="SAM" id="Phobius"/>
    </source>
</evidence>
<evidence type="ECO:0000313" key="2">
    <source>
        <dbReference type="EMBL" id="EYE89601.1"/>
    </source>
</evidence>
<proteinExistence type="predicted"/>
<dbReference type="OrthoDB" id="1704454at2"/>
<evidence type="ECO:0008006" key="4">
    <source>
        <dbReference type="Google" id="ProtNLM"/>
    </source>
</evidence>
<feature type="transmembrane region" description="Helical" evidence="1">
    <location>
        <begin position="641"/>
        <end position="659"/>
    </location>
</feature>
<gene>
    <name evidence="2" type="ORF">Q428_02005</name>
</gene>
<accession>A0A017RYG6</accession>
<organism evidence="2 3">
    <name type="scientific">Fervidicella metallireducens AeB</name>
    <dbReference type="NCBI Taxonomy" id="1403537"/>
    <lineage>
        <taxon>Bacteria</taxon>
        <taxon>Bacillati</taxon>
        <taxon>Bacillota</taxon>
        <taxon>Clostridia</taxon>
        <taxon>Eubacteriales</taxon>
        <taxon>Clostridiaceae</taxon>
        <taxon>Fervidicella</taxon>
    </lineage>
</organism>
<protein>
    <recommendedName>
        <fullName evidence="4">CARDB domain-containing protein</fullName>
    </recommendedName>
</protein>
<keyword evidence="1" id="KW-0812">Transmembrane</keyword>
<comment type="caution">
    <text evidence="2">The sequence shown here is derived from an EMBL/GenBank/DDBJ whole genome shotgun (WGS) entry which is preliminary data.</text>
</comment>
<dbReference type="Proteomes" id="UP000019681">
    <property type="component" value="Unassembled WGS sequence"/>
</dbReference>
<keyword evidence="3" id="KW-1185">Reference proteome</keyword>
<evidence type="ECO:0000313" key="3">
    <source>
        <dbReference type="Proteomes" id="UP000019681"/>
    </source>
</evidence>
<dbReference type="AlphaFoldDB" id="A0A017RYG6"/>
<keyword evidence="1" id="KW-1133">Transmembrane helix</keyword>